<organism evidence="1">
    <name type="scientific">marine sediment metagenome</name>
    <dbReference type="NCBI Taxonomy" id="412755"/>
    <lineage>
        <taxon>unclassified sequences</taxon>
        <taxon>metagenomes</taxon>
        <taxon>ecological metagenomes</taxon>
    </lineage>
</organism>
<name>X1BE56_9ZZZZ</name>
<evidence type="ECO:0000313" key="1">
    <source>
        <dbReference type="EMBL" id="GAG93305.1"/>
    </source>
</evidence>
<sequence length="289" mass="33752">MLLISVIILCVVSVLPVRAQISEFPLIYTEVTDDSGIIRSYPIIDDENILHSFIHLRTDKNKIIHHFVKDNATLRSTFAINFIEIEFIESFLFNGSLYLFYSEYTISSLKHYKLFRWSNESESTTIISSFDDMELLTIDYTQSFFANGTFHFFNTHRYGFELMHLNVTHYSGLTNFTREEFFVADPLQREIIDIILDKDDSIWYLFQEWAAPNHFGIFRNLGIGLLQNQSLTFVTNFSFEGIFLQVAKIEAFVENKDIFSILFFHSNTMFYGSFNGTSISYSTQELKTN</sequence>
<comment type="caution">
    <text evidence="1">The sequence shown here is derived from an EMBL/GenBank/DDBJ whole genome shotgun (WGS) entry which is preliminary data.</text>
</comment>
<protein>
    <submittedName>
        <fullName evidence="1">Uncharacterized protein</fullName>
    </submittedName>
</protein>
<dbReference type="EMBL" id="BART01020870">
    <property type="protein sequence ID" value="GAG93305.1"/>
    <property type="molecule type" value="Genomic_DNA"/>
</dbReference>
<dbReference type="AlphaFoldDB" id="X1BE56"/>
<proteinExistence type="predicted"/>
<gene>
    <name evidence="1" type="ORF">S01H4_38667</name>
</gene>
<feature type="non-terminal residue" evidence="1">
    <location>
        <position position="289"/>
    </location>
</feature>
<accession>X1BE56</accession>
<reference evidence="1" key="1">
    <citation type="journal article" date="2014" name="Front. Microbiol.">
        <title>High frequency of phylogenetically diverse reductive dehalogenase-homologous genes in deep subseafloor sedimentary metagenomes.</title>
        <authorList>
            <person name="Kawai M."/>
            <person name="Futagami T."/>
            <person name="Toyoda A."/>
            <person name="Takaki Y."/>
            <person name="Nishi S."/>
            <person name="Hori S."/>
            <person name="Arai W."/>
            <person name="Tsubouchi T."/>
            <person name="Morono Y."/>
            <person name="Uchiyama I."/>
            <person name="Ito T."/>
            <person name="Fujiyama A."/>
            <person name="Inagaki F."/>
            <person name="Takami H."/>
        </authorList>
    </citation>
    <scope>NUCLEOTIDE SEQUENCE</scope>
    <source>
        <strain evidence="1">Expedition CK06-06</strain>
    </source>
</reference>